<dbReference type="InterPro" id="IPR018711">
    <property type="entry name" value="NAGPA"/>
</dbReference>
<dbReference type="RefSeq" id="WP_394831340.1">
    <property type="nucleotide sequence ID" value="NZ_CP089929.1"/>
</dbReference>
<organism evidence="3 4">
    <name type="scientific">Pendulispora rubella</name>
    <dbReference type="NCBI Taxonomy" id="2741070"/>
    <lineage>
        <taxon>Bacteria</taxon>
        <taxon>Pseudomonadati</taxon>
        <taxon>Myxococcota</taxon>
        <taxon>Myxococcia</taxon>
        <taxon>Myxococcales</taxon>
        <taxon>Sorangiineae</taxon>
        <taxon>Pendulisporaceae</taxon>
        <taxon>Pendulispora</taxon>
    </lineage>
</organism>
<accession>A0ABZ2KZG7</accession>
<name>A0ABZ2KZG7_9BACT</name>
<keyword evidence="3" id="KW-0378">Hydrolase</keyword>
<evidence type="ECO:0000256" key="1">
    <source>
        <dbReference type="SAM" id="SignalP"/>
    </source>
</evidence>
<dbReference type="GO" id="GO:0016798">
    <property type="term" value="F:hydrolase activity, acting on glycosyl bonds"/>
    <property type="evidence" value="ECO:0007669"/>
    <property type="project" value="UniProtKB-KW"/>
</dbReference>
<feature type="signal peptide" evidence="1">
    <location>
        <begin position="1"/>
        <end position="25"/>
    </location>
</feature>
<reference evidence="3" key="1">
    <citation type="submission" date="2021-12" db="EMBL/GenBank/DDBJ databases">
        <title>Discovery of the Pendulisporaceae a myxobacterial family with distinct sporulation behavior and unique specialized metabolism.</title>
        <authorList>
            <person name="Garcia R."/>
            <person name="Popoff A."/>
            <person name="Bader C.D."/>
            <person name="Loehr J."/>
            <person name="Walesch S."/>
            <person name="Walt C."/>
            <person name="Boldt J."/>
            <person name="Bunk B."/>
            <person name="Haeckl F.J.F.P.J."/>
            <person name="Gunesch A.P."/>
            <person name="Birkelbach J."/>
            <person name="Nuebel U."/>
            <person name="Pietschmann T."/>
            <person name="Bach T."/>
            <person name="Mueller R."/>
        </authorList>
    </citation>
    <scope>NUCLEOTIDE SEQUENCE</scope>
    <source>
        <strain evidence="3">MSr11367</strain>
    </source>
</reference>
<evidence type="ECO:0000259" key="2">
    <source>
        <dbReference type="Pfam" id="PF09992"/>
    </source>
</evidence>
<evidence type="ECO:0000313" key="4">
    <source>
        <dbReference type="Proteomes" id="UP001374803"/>
    </source>
</evidence>
<gene>
    <name evidence="3" type="ORF">LVJ94_33005</name>
</gene>
<keyword evidence="4" id="KW-1185">Reference proteome</keyword>
<keyword evidence="1" id="KW-0732">Signal</keyword>
<protein>
    <submittedName>
        <fullName evidence="3">Phosphodiester glycosidase family protein</fullName>
    </submittedName>
</protein>
<evidence type="ECO:0000313" key="3">
    <source>
        <dbReference type="EMBL" id="WXB01722.1"/>
    </source>
</evidence>
<sequence>MPRTSTRPGVLAAALFASLALVTSAARNAEAGIIESQTTSHPFPGVLLVEGKTRVPSSAFHASIVSLCTSGIRLDATATPSALRTVPSWATRVGAKLALNGDFFKPAPRVYGIAVGGGIEWPLEKMGIDPAVSGEWYYDHFGWIAVGPGWVDFTHTGEAKAHAEQLGLAHGFMPRTMTHDIPPGTLALVSGFPELVTEGTRYTCASPTASTCFPDRADMRTRNPRTAMGLSFDRSIIVFAVVDGRTTVSAGMYGTELAELMEELGAWQAFNLDGGGSSEMWLAGRGTISAPSDGRSRAVANHWGVFVEDAPAAHCAYMR</sequence>
<feature type="domain" description="Phosphodiester glycosidase" evidence="2">
    <location>
        <begin position="184"/>
        <end position="306"/>
    </location>
</feature>
<dbReference type="Pfam" id="PF09992">
    <property type="entry name" value="NAGPA"/>
    <property type="match status" value="1"/>
</dbReference>
<feature type="chain" id="PRO_5045467562" evidence="1">
    <location>
        <begin position="26"/>
        <end position="319"/>
    </location>
</feature>
<proteinExistence type="predicted"/>
<dbReference type="EMBL" id="CP089983">
    <property type="protein sequence ID" value="WXB01722.1"/>
    <property type="molecule type" value="Genomic_DNA"/>
</dbReference>
<keyword evidence="3" id="KW-0326">Glycosidase</keyword>
<dbReference type="PANTHER" id="PTHR40446">
    <property type="entry name" value="N-ACETYLGLUCOSAMINE-1-PHOSPHODIESTER ALPHA-N-ACETYLGLUCOSAMINIDASE"/>
    <property type="match status" value="1"/>
</dbReference>
<dbReference type="Proteomes" id="UP001374803">
    <property type="component" value="Chromosome"/>
</dbReference>
<dbReference type="PANTHER" id="PTHR40446:SF2">
    <property type="entry name" value="N-ACETYLGLUCOSAMINE-1-PHOSPHODIESTER ALPHA-N-ACETYLGLUCOSAMINIDASE"/>
    <property type="match status" value="1"/>
</dbReference>